<dbReference type="Gene3D" id="3.30.565.10">
    <property type="entry name" value="Histidine kinase-like ATPase, C-terminal domain"/>
    <property type="match status" value="1"/>
</dbReference>
<name>A0ABU4G2E7_9BACL</name>
<sequence length="480" mass="55288">MGSKIIQDEIVEPVIGNFVKSLRDLGYTFEVAVADILDNCIAAESNDIKILCLPEPSPIFGILDDGFGMTEKELVEAMRLAASDPDLVRGPNELGKFGLGLKTASFSQCKKLTVLSKKNNEHSIKQWDLEYISKKNKWLLRTINCESCEHFPLYQNFRMQEHGTLVIWENIDSFNSDDIPSKLSELRSHLSLVFHNFLEGKVSGRKKINVAVNQVDLEPFNPFNPNNKATQEFQIEKIFHDGSEIIVQPYILPHHSKMSPEEFDLYATEDGYTKSQGFYLYREHRLLIHGTWWGLHKINDAHRLVRIKVDISNSQDSDWGIDIKKSTARPTRAIRNDLQRIIQQVTVKGSRPFSGRGRKLSTTNTTNIWDCIVKENNIRFVINQQHPLLIQLNNQLDDEQRFNLEIYLASLESYLPIETIVAQLQTNPHKVNQEFQISDEHLSMMIKQWKDNGISEEFIKSLLETEVFKTKGEILFDENQ</sequence>
<proteinExistence type="predicted"/>
<dbReference type="Pfam" id="PF13589">
    <property type="entry name" value="HATPase_c_3"/>
    <property type="match status" value="1"/>
</dbReference>
<dbReference type="SUPFAM" id="SSF55874">
    <property type="entry name" value="ATPase domain of HSP90 chaperone/DNA topoisomerase II/histidine kinase"/>
    <property type="match status" value="1"/>
</dbReference>
<dbReference type="Proteomes" id="UP001280629">
    <property type="component" value="Unassembled WGS sequence"/>
</dbReference>
<evidence type="ECO:0000313" key="1">
    <source>
        <dbReference type="EMBL" id="MDW0111136.1"/>
    </source>
</evidence>
<keyword evidence="1" id="KW-0547">Nucleotide-binding</keyword>
<keyword evidence="2" id="KW-1185">Reference proteome</keyword>
<dbReference type="EMBL" id="JAUBDH010000010">
    <property type="protein sequence ID" value="MDW0111136.1"/>
    <property type="molecule type" value="Genomic_DNA"/>
</dbReference>
<dbReference type="RefSeq" id="WP_317936742.1">
    <property type="nucleotide sequence ID" value="NZ_JAUBDH010000010.1"/>
</dbReference>
<gene>
    <name evidence="1" type="ORF">QT716_14010</name>
</gene>
<dbReference type="InterPro" id="IPR036890">
    <property type="entry name" value="HATPase_C_sf"/>
</dbReference>
<accession>A0ABU4G2E7</accession>
<evidence type="ECO:0000313" key="2">
    <source>
        <dbReference type="Proteomes" id="UP001280629"/>
    </source>
</evidence>
<dbReference type="GO" id="GO:0005524">
    <property type="term" value="F:ATP binding"/>
    <property type="evidence" value="ECO:0007669"/>
    <property type="project" value="UniProtKB-KW"/>
</dbReference>
<protein>
    <submittedName>
        <fullName evidence="1">ATP-binding protein</fullName>
    </submittedName>
</protein>
<organism evidence="1 2">
    <name type="scientific">Sporosarcina aquimarina</name>
    <dbReference type="NCBI Taxonomy" id="114975"/>
    <lineage>
        <taxon>Bacteria</taxon>
        <taxon>Bacillati</taxon>
        <taxon>Bacillota</taxon>
        <taxon>Bacilli</taxon>
        <taxon>Bacillales</taxon>
        <taxon>Caryophanaceae</taxon>
        <taxon>Sporosarcina</taxon>
    </lineage>
</organism>
<comment type="caution">
    <text evidence="1">The sequence shown here is derived from an EMBL/GenBank/DDBJ whole genome shotgun (WGS) entry which is preliminary data.</text>
</comment>
<reference evidence="1 2" key="1">
    <citation type="submission" date="2023-06" db="EMBL/GenBank/DDBJ databases">
        <title>Sporosarcina sp. nov., isolated from Korean traditional fermented seafood 'Jeotgal'.</title>
        <authorList>
            <person name="Yang A.-I."/>
            <person name="Shin N.-R."/>
        </authorList>
    </citation>
    <scope>NUCLEOTIDE SEQUENCE [LARGE SCALE GENOMIC DNA]</scope>
    <source>
        <strain evidence="1 2">KCTC3840</strain>
    </source>
</reference>
<keyword evidence="1" id="KW-0067">ATP-binding</keyword>